<comment type="caution">
    <text evidence="3">Lacks conserved residue(s) required for the propagation of feature annotation.</text>
</comment>
<dbReference type="OrthoDB" id="2162449at2759"/>
<dbReference type="GO" id="GO:0005929">
    <property type="term" value="C:cilium"/>
    <property type="evidence" value="ECO:0007669"/>
    <property type="project" value="TreeGrafter"/>
</dbReference>
<organism evidence="6 7">
    <name type="scientific">Hydnum rufescens UP504</name>
    <dbReference type="NCBI Taxonomy" id="1448309"/>
    <lineage>
        <taxon>Eukaryota</taxon>
        <taxon>Fungi</taxon>
        <taxon>Dikarya</taxon>
        <taxon>Basidiomycota</taxon>
        <taxon>Agaricomycotina</taxon>
        <taxon>Agaricomycetes</taxon>
        <taxon>Cantharellales</taxon>
        <taxon>Hydnaceae</taxon>
        <taxon>Hydnum</taxon>
    </lineage>
</organism>
<dbReference type="Pfam" id="PF00334">
    <property type="entry name" value="NDK"/>
    <property type="match status" value="1"/>
</dbReference>
<feature type="domain" description="Nucleoside diphosphate kinase-like" evidence="5">
    <location>
        <begin position="7"/>
        <end position="134"/>
    </location>
</feature>
<evidence type="ECO:0000256" key="3">
    <source>
        <dbReference type="PROSITE-ProRule" id="PRU00706"/>
    </source>
</evidence>
<gene>
    <name evidence="6" type="ORF">BS47DRAFT_1071918</name>
</gene>
<evidence type="ECO:0000313" key="7">
    <source>
        <dbReference type="Proteomes" id="UP000886523"/>
    </source>
</evidence>
<dbReference type="GO" id="GO:1902176">
    <property type="term" value="P:negative regulation of oxidative stress-induced intrinsic apoptotic signaling pathway"/>
    <property type="evidence" value="ECO:0007669"/>
    <property type="project" value="TreeGrafter"/>
</dbReference>
<keyword evidence="7" id="KW-1185">Reference proteome</keyword>
<sequence length="277" mass="30496">MSIPCSRTFAIIKPNFLHHRLNIESLLSEAGFEIIKERQIAFHPSDESLVHIFGEEAHTLTEGAVWVYVLEKENAVSDLLALIDDDGANAAQVNAQSIRATFGRSLENGIYGAPDCDAAEMQIATIFASSPPFPPAEMSPNDGDVPVLTDLSFTNSQRPALKKPRSLGCRETPVPGSAQDQCHRQLPSPPYNRGLRVPLHSAQALFPLHLPLKCAAPQPKKIWLERSLMSQVTSVRLVLLSHPLRRPSLHPDPRAHRCSELVVNLFSTPLVLGHQQP</sequence>
<reference evidence="6" key="1">
    <citation type="journal article" date="2020" name="Nat. Commun.">
        <title>Large-scale genome sequencing of mycorrhizal fungi provides insights into the early evolution of symbiotic traits.</title>
        <authorList>
            <person name="Miyauchi S."/>
            <person name="Kiss E."/>
            <person name="Kuo A."/>
            <person name="Drula E."/>
            <person name="Kohler A."/>
            <person name="Sanchez-Garcia M."/>
            <person name="Morin E."/>
            <person name="Andreopoulos B."/>
            <person name="Barry K.W."/>
            <person name="Bonito G."/>
            <person name="Buee M."/>
            <person name="Carver A."/>
            <person name="Chen C."/>
            <person name="Cichocki N."/>
            <person name="Clum A."/>
            <person name="Culley D."/>
            <person name="Crous P.W."/>
            <person name="Fauchery L."/>
            <person name="Girlanda M."/>
            <person name="Hayes R.D."/>
            <person name="Keri Z."/>
            <person name="LaButti K."/>
            <person name="Lipzen A."/>
            <person name="Lombard V."/>
            <person name="Magnuson J."/>
            <person name="Maillard F."/>
            <person name="Murat C."/>
            <person name="Nolan M."/>
            <person name="Ohm R.A."/>
            <person name="Pangilinan J."/>
            <person name="Pereira M.F."/>
            <person name="Perotto S."/>
            <person name="Peter M."/>
            <person name="Pfister S."/>
            <person name="Riley R."/>
            <person name="Sitrit Y."/>
            <person name="Stielow J.B."/>
            <person name="Szollosi G."/>
            <person name="Zifcakova L."/>
            <person name="Stursova M."/>
            <person name="Spatafora J.W."/>
            <person name="Tedersoo L."/>
            <person name="Vaario L.M."/>
            <person name="Yamada A."/>
            <person name="Yan M."/>
            <person name="Wang P."/>
            <person name="Xu J."/>
            <person name="Bruns T."/>
            <person name="Baldrian P."/>
            <person name="Vilgalys R."/>
            <person name="Dunand C."/>
            <person name="Henrissat B."/>
            <person name="Grigoriev I.V."/>
            <person name="Hibbett D."/>
            <person name="Nagy L.G."/>
            <person name="Martin F.M."/>
        </authorList>
    </citation>
    <scope>NUCLEOTIDE SEQUENCE</scope>
    <source>
        <strain evidence="6">UP504</strain>
    </source>
</reference>
<name>A0A9P6B8T3_9AGAM</name>
<proteinExistence type="inferred from homology"/>
<dbReference type="PANTHER" id="PTHR46161">
    <property type="entry name" value="NUCLEOSIDE DIPHOSPHATE KINASE"/>
    <property type="match status" value="1"/>
</dbReference>
<dbReference type="PROSITE" id="PS51374">
    <property type="entry name" value="NDPK_LIKE"/>
    <property type="match status" value="1"/>
</dbReference>
<dbReference type="SUPFAM" id="SSF54919">
    <property type="entry name" value="Nucleoside diphosphate kinase, NDK"/>
    <property type="match status" value="1"/>
</dbReference>
<dbReference type="InterPro" id="IPR034907">
    <property type="entry name" value="NDK-like_dom"/>
</dbReference>
<protein>
    <recommendedName>
        <fullName evidence="2">Nucleoside diphosphate kinase</fullName>
    </recommendedName>
</protein>
<dbReference type="Proteomes" id="UP000886523">
    <property type="component" value="Unassembled WGS sequence"/>
</dbReference>
<dbReference type="EMBL" id="MU128916">
    <property type="protein sequence ID" value="KAF9519614.1"/>
    <property type="molecule type" value="Genomic_DNA"/>
</dbReference>
<feature type="region of interest" description="Disordered" evidence="4">
    <location>
        <begin position="162"/>
        <end position="183"/>
    </location>
</feature>
<comment type="caution">
    <text evidence="6">The sequence shown here is derived from an EMBL/GenBank/DDBJ whole genome shotgun (WGS) entry which is preliminary data.</text>
</comment>
<dbReference type="InterPro" id="IPR036850">
    <property type="entry name" value="NDK-like_dom_sf"/>
</dbReference>
<dbReference type="SMART" id="SM00562">
    <property type="entry name" value="NDK"/>
    <property type="match status" value="1"/>
</dbReference>
<evidence type="ECO:0000313" key="6">
    <source>
        <dbReference type="EMBL" id="KAF9519614.1"/>
    </source>
</evidence>
<dbReference type="GO" id="GO:0003341">
    <property type="term" value="P:cilium movement"/>
    <property type="evidence" value="ECO:0007669"/>
    <property type="project" value="TreeGrafter"/>
</dbReference>
<accession>A0A9P6B8T3</accession>
<dbReference type="AlphaFoldDB" id="A0A9P6B8T3"/>
<dbReference type="PANTHER" id="PTHR46161:SF1">
    <property type="entry name" value="NUCLEOSIDE DIPHOSPHATE KINASE HOMOLOG 5"/>
    <property type="match status" value="1"/>
</dbReference>
<evidence type="ECO:0000259" key="5">
    <source>
        <dbReference type="SMART" id="SM00562"/>
    </source>
</evidence>
<evidence type="ECO:0000256" key="1">
    <source>
        <dbReference type="ARBA" id="ARBA00008142"/>
    </source>
</evidence>
<evidence type="ECO:0000256" key="2">
    <source>
        <dbReference type="ARBA" id="ARBA00017632"/>
    </source>
</evidence>
<comment type="similarity">
    <text evidence="1 3">Belongs to the NDK family.</text>
</comment>
<evidence type="ECO:0000256" key="4">
    <source>
        <dbReference type="SAM" id="MobiDB-lite"/>
    </source>
</evidence>
<dbReference type="Gene3D" id="3.30.70.141">
    <property type="entry name" value="Nucleoside diphosphate kinase-like domain"/>
    <property type="match status" value="1"/>
</dbReference>